<dbReference type="Pfam" id="PF08269">
    <property type="entry name" value="dCache_2"/>
    <property type="match status" value="1"/>
</dbReference>
<feature type="domain" description="Double Cache" evidence="4">
    <location>
        <begin position="403"/>
        <end position="493"/>
    </location>
</feature>
<keyword evidence="2" id="KW-0472">Membrane</keyword>
<feature type="domain" description="Solute-binding protein family 3/N-terminal" evidence="3">
    <location>
        <begin position="125"/>
        <end position="334"/>
    </location>
</feature>
<keyword evidence="2" id="KW-0812">Transmembrane</keyword>
<dbReference type="Gene3D" id="3.30.450.20">
    <property type="entry name" value="PAS domain"/>
    <property type="match status" value="1"/>
</dbReference>
<evidence type="ECO:0000259" key="4">
    <source>
        <dbReference type="Pfam" id="PF08269"/>
    </source>
</evidence>
<evidence type="ECO:0000259" key="3">
    <source>
        <dbReference type="Pfam" id="PF00497"/>
    </source>
</evidence>
<keyword evidence="6" id="KW-1185">Reference proteome</keyword>
<feature type="transmembrane region" description="Helical" evidence="2">
    <location>
        <begin position="83"/>
        <end position="105"/>
    </location>
</feature>
<keyword evidence="2" id="KW-1133">Transmembrane helix</keyword>
<evidence type="ECO:0000313" key="6">
    <source>
        <dbReference type="Proteomes" id="UP001168338"/>
    </source>
</evidence>
<dbReference type="Gene3D" id="3.40.190.10">
    <property type="entry name" value="Periplasmic binding protein-like II"/>
    <property type="match status" value="2"/>
</dbReference>
<gene>
    <name evidence="5" type="ORF">FGU65_05505</name>
</gene>
<dbReference type="InterPro" id="IPR001638">
    <property type="entry name" value="Solute-binding_3/MltF_N"/>
</dbReference>
<accession>A0ABT8M8V7</accession>
<feature type="region of interest" description="Disordered" evidence="1">
    <location>
        <begin position="49"/>
        <end position="80"/>
    </location>
</feature>
<dbReference type="Pfam" id="PF00497">
    <property type="entry name" value="SBP_bac_3"/>
    <property type="match status" value="1"/>
</dbReference>
<evidence type="ECO:0000313" key="5">
    <source>
        <dbReference type="EMBL" id="MDN7024351.1"/>
    </source>
</evidence>
<dbReference type="PANTHER" id="PTHR38834">
    <property type="entry name" value="PERIPLASMIC SUBSTRATE BINDING PROTEIN FAMILY 3"/>
    <property type="match status" value="1"/>
</dbReference>
<evidence type="ECO:0000256" key="2">
    <source>
        <dbReference type="SAM" id="Phobius"/>
    </source>
</evidence>
<dbReference type="Proteomes" id="UP001168338">
    <property type="component" value="Unassembled WGS sequence"/>
</dbReference>
<dbReference type="InterPro" id="IPR004010">
    <property type="entry name" value="Double_Cache_2"/>
</dbReference>
<dbReference type="SUPFAM" id="SSF53850">
    <property type="entry name" value="Periplasmic binding protein-like II"/>
    <property type="match status" value="1"/>
</dbReference>
<dbReference type="PANTHER" id="PTHR38834:SF3">
    <property type="entry name" value="SOLUTE-BINDING PROTEIN FAMILY 3_N-TERMINAL DOMAIN-CONTAINING PROTEIN"/>
    <property type="match status" value="1"/>
</dbReference>
<reference evidence="5" key="1">
    <citation type="submission" date="2019-05" db="EMBL/GenBank/DDBJ databases">
        <title>Methanoculleus sp. FWC-SCC1, a methanogenic archaeon isolated from deep marine cold seep.</title>
        <authorList>
            <person name="Chen Y.-W."/>
            <person name="Chen S.-C."/>
            <person name="Teng N.-H."/>
            <person name="Lai M.-C."/>
        </authorList>
    </citation>
    <scope>NUCLEOTIDE SEQUENCE</scope>
    <source>
        <strain evidence="5">FWC-SCC1</strain>
    </source>
</reference>
<dbReference type="EMBL" id="VCYH01000003">
    <property type="protein sequence ID" value="MDN7024351.1"/>
    <property type="molecule type" value="Genomic_DNA"/>
</dbReference>
<organism evidence="5 6">
    <name type="scientific">Methanoculleus frigidifontis</name>
    <dbReference type="NCBI Taxonomy" id="2584085"/>
    <lineage>
        <taxon>Archaea</taxon>
        <taxon>Methanobacteriati</taxon>
        <taxon>Methanobacteriota</taxon>
        <taxon>Stenosarchaea group</taxon>
        <taxon>Methanomicrobia</taxon>
        <taxon>Methanomicrobiales</taxon>
        <taxon>Methanomicrobiaceae</taxon>
        <taxon>Methanoculleus</taxon>
    </lineage>
</organism>
<evidence type="ECO:0000256" key="1">
    <source>
        <dbReference type="SAM" id="MobiDB-lite"/>
    </source>
</evidence>
<sequence>MCCSAHGRKQVSERRYARGPEYTQRLIPFAFSLKSLLTGAAIPDYRSVHRRQPAPGSRGNLETPEIKLGHSNRRRPKTSSGWWSMKPIGAVLVLGMVVLACLVPGCLSPATSSVGESEEVSEDLVLVTEDYPPYNYVENGTAQGIAVDLLLEAFRETGGTISAEDIRVLPWSDAYRAALSQNNTVLFATVRLPERENLFKWAGPLGSERQVIFADPGSSIEIAEPGDLTKYRIGVVQDDAAASELLALGVNPSNLVSAKDVPALIALMQEGAIDLWCYGDLAGRHFTREVTGDAGYFEVVSTLDTRDLYYAFNKDTPDSVVETFQAALDTLRHEPDATGVTAYQRIVYRYIGVSCLSDPPVAADQVTGLVNLTAEALEADTPGTLARINAGEHPYWDENNRALYVFVYDTNTTIVAEADNPRLIGVNMKGKTDIAGTPFRDQITERALAERTGWVDYIWMIPEKNGIYCKSAYFRLVEGSDDNRYIVISGMYTPSAPQQA</sequence>
<name>A0ABT8M8V7_9EURY</name>
<proteinExistence type="predicted"/>
<protein>
    <submittedName>
        <fullName evidence="5">Transporter substrate-binding domain-containing protein</fullName>
    </submittedName>
</protein>
<comment type="caution">
    <text evidence="5">The sequence shown here is derived from an EMBL/GenBank/DDBJ whole genome shotgun (WGS) entry which is preliminary data.</text>
</comment>